<keyword evidence="8" id="KW-1185">Reference proteome</keyword>
<feature type="compositionally biased region" description="Acidic residues" evidence="4">
    <location>
        <begin position="453"/>
        <end position="467"/>
    </location>
</feature>
<feature type="domain" description="Shq1 C-terminal" evidence="5">
    <location>
        <begin position="209"/>
        <end position="391"/>
    </location>
</feature>
<reference evidence="7" key="1">
    <citation type="submission" date="2021-12" db="EMBL/GenBank/DDBJ databases">
        <authorList>
            <person name="Martin H S."/>
        </authorList>
    </citation>
    <scope>NUCLEOTIDE SEQUENCE</scope>
</reference>
<dbReference type="GO" id="GO:0005737">
    <property type="term" value="C:cytoplasm"/>
    <property type="evidence" value="ECO:0007669"/>
    <property type="project" value="TreeGrafter"/>
</dbReference>
<dbReference type="GO" id="GO:0005654">
    <property type="term" value="C:nucleoplasm"/>
    <property type="evidence" value="ECO:0007669"/>
    <property type="project" value="TreeGrafter"/>
</dbReference>
<proteinExistence type="inferred from homology"/>
<feature type="region of interest" description="Disordered" evidence="4">
    <location>
        <begin position="433"/>
        <end position="467"/>
    </location>
</feature>
<dbReference type="SUPFAM" id="SSF49764">
    <property type="entry name" value="HSP20-like chaperones"/>
    <property type="match status" value="1"/>
</dbReference>
<keyword evidence="3" id="KW-0175">Coiled coil</keyword>
<dbReference type="EMBL" id="OV170222">
    <property type="protein sequence ID" value="CAH0721147.1"/>
    <property type="molecule type" value="Genomic_DNA"/>
</dbReference>
<dbReference type="InterPro" id="IPR039742">
    <property type="entry name" value="Shq1"/>
</dbReference>
<dbReference type="GO" id="GO:0051082">
    <property type="term" value="F:unfolded protein binding"/>
    <property type="evidence" value="ECO:0007669"/>
    <property type="project" value="TreeGrafter"/>
</dbReference>
<feature type="compositionally biased region" description="Low complexity" evidence="4">
    <location>
        <begin position="441"/>
        <end position="452"/>
    </location>
</feature>
<evidence type="ECO:0000256" key="3">
    <source>
        <dbReference type="SAM" id="Coils"/>
    </source>
</evidence>
<comment type="similarity">
    <text evidence="1">Belongs to the SHQ1 family.</text>
</comment>
<evidence type="ECO:0000259" key="6">
    <source>
        <dbReference type="Pfam" id="PF21413"/>
    </source>
</evidence>
<dbReference type="GO" id="GO:0000493">
    <property type="term" value="P:box H/ACA snoRNP assembly"/>
    <property type="evidence" value="ECO:0007669"/>
    <property type="project" value="InterPro"/>
</dbReference>
<dbReference type="InterPro" id="IPR008978">
    <property type="entry name" value="HSP20-like_chaperone"/>
</dbReference>
<sequence>MLTPRFKLSQDANHVFITVHAPYTNIGETEIDVDGENFLFVSSPYFLRLRLPGRIIENDSSKGSYTCDSGDFSLTFDKETPGEHFENLDMITNLLAPRDIPDINPNLVEMLEEDGVTIESDETDEGDEYDKFGYGFASKVSTGFKDIGSEFPQIFELRVPERVAIEERNSLRQKYEDHKFSSDHYLADFFDEELIAPYLAATMFWNKPEFDKDADFTEEEVSILKELPNKHYILSKTDHRQVFLGLIDIFFGYCYDKRTTLNEGTVESSWTINKLSSTLCWFCVFNDMKELLIACYRRALIYPIFRNFELCHKVKSDLVSLLRKGKKFVIKCMINIYQLFNLSNDARYILNQLYIKDYLIFLQKCRPEEFDEICNNIANIEITKKDVALELEELEEAAKMVQLEETQVMENEMAVKMASMSLLPGVKKCSDFLSDDETDSSDSNSSTDSSSDSSDDSSDLDSDDDPS</sequence>
<dbReference type="PANTHER" id="PTHR12967:SF0">
    <property type="entry name" value="PROTEIN SHQ1 HOMOLOG"/>
    <property type="match status" value="1"/>
</dbReference>
<feature type="domain" description="SHQ1-like CS" evidence="6">
    <location>
        <begin position="3"/>
        <end position="95"/>
    </location>
</feature>
<gene>
    <name evidence="7" type="ORF">BINO364_LOCUS7286</name>
</gene>
<evidence type="ECO:0000256" key="4">
    <source>
        <dbReference type="SAM" id="MobiDB-lite"/>
    </source>
</evidence>
<dbReference type="AlphaFoldDB" id="A0A8J9UJJ8"/>
<evidence type="ECO:0000313" key="7">
    <source>
        <dbReference type="EMBL" id="CAH0721147.1"/>
    </source>
</evidence>
<dbReference type="InterPro" id="IPR048696">
    <property type="entry name" value="SHQ1-like_CS"/>
</dbReference>
<accession>A0A8J9UJJ8</accession>
<dbReference type="Proteomes" id="UP000838878">
    <property type="component" value="Chromosome 2"/>
</dbReference>
<feature type="coiled-coil region" evidence="3">
    <location>
        <begin position="377"/>
        <end position="411"/>
    </location>
</feature>
<evidence type="ECO:0000256" key="1">
    <source>
        <dbReference type="ARBA" id="ARBA00005607"/>
    </source>
</evidence>
<evidence type="ECO:0000256" key="2">
    <source>
        <dbReference type="ARBA" id="ARBA00013750"/>
    </source>
</evidence>
<organism evidence="7 8">
    <name type="scientific">Brenthis ino</name>
    <name type="common">lesser marbled fritillary</name>
    <dbReference type="NCBI Taxonomy" id="405034"/>
    <lineage>
        <taxon>Eukaryota</taxon>
        <taxon>Metazoa</taxon>
        <taxon>Ecdysozoa</taxon>
        <taxon>Arthropoda</taxon>
        <taxon>Hexapoda</taxon>
        <taxon>Insecta</taxon>
        <taxon>Pterygota</taxon>
        <taxon>Neoptera</taxon>
        <taxon>Endopterygota</taxon>
        <taxon>Lepidoptera</taxon>
        <taxon>Glossata</taxon>
        <taxon>Ditrysia</taxon>
        <taxon>Papilionoidea</taxon>
        <taxon>Nymphalidae</taxon>
        <taxon>Heliconiinae</taxon>
        <taxon>Argynnini</taxon>
        <taxon>Brenthis</taxon>
    </lineage>
</organism>
<dbReference type="InterPro" id="IPR007009">
    <property type="entry name" value="Shq1_C"/>
</dbReference>
<dbReference type="PANTHER" id="PTHR12967">
    <property type="entry name" value="PROTEIN SHQ1 HOMOLOG"/>
    <property type="match status" value="1"/>
</dbReference>
<evidence type="ECO:0000259" key="5">
    <source>
        <dbReference type="Pfam" id="PF04925"/>
    </source>
</evidence>
<dbReference type="OrthoDB" id="73639at2759"/>
<dbReference type="Pfam" id="PF21413">
    <property type="entry name" value="SHQ1-like_CS"/>
    <property type="match status" value="1"/>
</dbReference>
<dbReference type="Gene3D" id="2.60.40.790">
    <property type="match status" value="1"/>
</dbReference>
<name>A0A8J9UJJ8_9NEOP</name>
<dbReference type="Pfam" id="PF04925">
    <property type="entry name" value="SHQ1"/>
    <property type="match status" value="1"/>
</dbReference>
<protein>
    <recommendedName>
        <fullName evidence="2">Protein SHQ1 homolog</fullName>
    </recommendedName>
</protein>
<evidence type="ECO:0000313" key="8">
    <source>
        <dbReference type="Proteomes" id="UP000838878"/>
    </source>
</evidence>
<feature type="non-terminal residue" evidence="7">
    <location>
        <position position="467"/>
    </location>
</feature>